<organism evidence="1 2">
    <name type="scientific">Conger conger</name>
    <name type="common">Conger eel</name>
    <name type="synonym">Muraena conger</name>
    <dbReference type="NCBI Taxonomy" id="82655"/>
    <lineage>
        <taxon>Eukaryota</taxon>
        <taxon>Metazoa</taxon>
        <taxon>Chordata</taxon>
        <taxon>Craniata</taxon>
        <taxon>Vertebrata</taxon>
        <taxon>Euteleostomi</taxon>
        <taxon>Actinopterygii</taxon>
        <taxon>Neopterygii</taxon>
        <taxon>Teleostei</taxon>
        <taxon>Anguilliformes</taxon>
        <taxon>Congridae</taxon>
        <taxon>Conger</taxon>
    </lineage>
</organism>
<proteinExistence type="predicted"/>
<dbReference type="Proteomes" id="UP001152803">
    <property type="component" value="Unassembled WGS sequence"/>
</dbReference>
<evidence type="ECO:0000313" key="1">
    <source>
        <dbReference type="EMBL" id="KAJ8274856.1"/>
    </source>
</evidence>
<gene>
    <name evidence="1" type="ORF">COCON_G00094810</name>
</gene>
<accession>A0A9Q1DLW3</accession>
<sequence length="139" mass="15308">MLRVSRVRMISSVGRSISQKPSDSRASSAWASMTSQQRWVSSGSSNSRLWDSSTQAFFASRLVSRKVTQAFARAGTMYFLAAYKVANTVSASSSISSLYMYLGGEGGMHFNILKQKTRIGDSTHDYSTGFFLAVNNLDY</sequence>
<dbReference type="EMBL" id="JAFJMO010000006">
    <property type="protein sequence ID" value="KAJ8274856.1"/>
    <property type="molecule type" value="Genomic_DNA"/>
</dbReference>
<dbReference type="AlphaFoldDB" id="A0A9Q1DLW3"/>
<evidence type="ECO:0000313" key="2">
    <source>
        <dbReference type="Proteomes" id="UP001152803"/>
    </source>
</evidence>
<name>A0A9Q1DLW3_CONCO</name>
<keyword evidence="2" id="KW-1185">Reference proteome</keyword>
<comment type="caution">
    <text evidence="1">The sequence shown here is derived from an EMBL/GenBank/DDBJ whole genome shotgun (WGS) entry which is preliminary data.</text>
</comment>
<reference evidence="1" key="1">
    <citation type="journal article" date="2023" name="Science">
        <title>Genome structures resolve the early diversification of teleost fishes.</title>
        <authorList>
            <person name="Parey E."/>
            <person name="Louis A."/>
            <person name="Montfort J."/>
            <person name="Bouchez O."/>
            <person name="Roques C."/>
            <person name="Iampietro C."/>
            <person name="Lluch J."/>
            <person name="Castinel A."/>
            <person name="Donnadieu C."/>
            <person name="Desvignes T."/>
            <person name="Floi Bucao C."/>
            <person name="Jouanno E."/>
            <person name="Wen M."/>
            <person name="Mejri S."/>
            <person name="Dirks R."/>
            <person name="Jansen H."/>
            <person name="Henkel C."/>
            <person name="Chen W.J."/>
            <person name="Zahm M."/>
            <person name="Cabau C."/>
            <person name="Klopp C."/>
            <person name="Thompson A.W."/>
            <person name="Robinson-Rechavi M."/>
            <person name="Braasch I."/>
            <person name="Lecointre G."/>
            <person name="Bobe J."/>
            <person name="Postlethwait J.H."/>
            <person name="Berthelot C."/>
            <person name="Roest Crollius H."/>
            <person name="Guiguen Y."/>
        </authorList>
    </citation>
    <scope>NUCLEOTIDE SEQUENCE</scope>
    <source>
        <strain evidence="1">Concon-B</strain>
    </source>
</reference>
<protein>
    <submittedName>
        <fullName evidence="1">Uncharacterized protein</fullName>
    </submittedName>
</protein>